<dbReference type="Gene3D" id="3.40.50.1820">
    <property type="entry name" value="alpha/beta hydrolase"/>
    <property type="match status" value="1"/>
</dbReference>
<name>A0ABN5ICH3_9ACTN</name>
<sequence length="374" mass="39045">MALVRPDYKVAECYWGGTAGSTLGAQGVSVPAGHSARALTDPGASASGDADEDEEVALWGLLERDPLFELRLLSPGQDTAEELPPHAIPMGQQLEQAARRLPLDASIVAVAEEAGVGEVLGDAVETVVSDPTVSDVMRMADGMGGELRGALARAVTAEALRAADDAACDVVALDGAHRDALVDAIAAALGGSDRGLGGMVLRSGLRLALSLGATKPVERRRAAITRMAAPAGGDVLLYLSRGQALRDFIIKTISALDGPVAIVAHSLGGVASLEALAGQQLAAVELLVTVGSQAPLLYELNALPTLPFGATLPSSVPRWVNVYDQRDLLAYVGEGVFARRVEDRRIDSKSPFPRSHSAYFANRRFYTLLGEVLP</sequence>
<keyword evidence="2" id="KW-1185">Reference proteome</keyword>
<dbReference type="InterPro" id="IPR029058">
    <property type="entry name" value="AB_hydrolase_fold"/>
</dbReference>
<gene>
    <name evidence="1" type="ORF">C4B68_39560</name>
</gene>
<dbReference type="Proteomes" id="UP000238413">
    <property type="component" value="Chromosome"/>
</dbReference>
<protein>
    <recommendedName>
        <fullName evidence="3">Alpha/beta hydrolase</fullName>
    </recommendedName>
</protein>
<evidence type="ECO:0008006" key="3">
    <source>
        <dbReference type="Google" id="ProtNLM"/>
    </source>
</evidence>
<accession>A0ABN5ICH3</accession>
<evidence type="ECO:0000313" key="2">
    <source>
        <dbReference type="Proteomes" id="UP000238413"/>
    </source>
</evidence>
<dbReference type="EMBL" id="CP026652">
    <property type="protein sequence ID" value="AVH60835.1"/>
    <property type="molecule type" value="Genomic_DNA"/>
</dbReference>
<dbReference type="SUPFAM" id="SSF53474">
    <property type="entry name" value="alpha/beta-Hydrolases"/>
    <property type="match status" value="1"/>
</dbReference>
<reference evidence="1 2" key="1">
    <citation type="submission" date="2018-02" db="EMBL/GenBank/DDBJ databases">
        <title>Complete genome sequence of Streptomyces dengpaensis, the producer of angucyclines.</title>
        <authorList>
            <person name="Yumei L."/>
        </authorList>
    </citation>
    <scope>NUCLEOTIDE SEQUENCE [LARGE SCALE GENOMIC DNA]</scope>
    <source>
        <strain evidence="1 2">XZHG99</strain>
    </source>
</reference>
<evidence type="ECO:0000313" key="1">
    <source>
        <dbReference type="EMBL" id="AVH60835.1"/>
    </source>
</evidence>
<organism evidence="1 2">
    <name type="scientific">Streptomyces dengpaensis</name>
    <dbReference type="NCBI Taxonomy" id="2049881"/>
    <lineage>
        <taxon>Bacteria</taxon>
        <taxon>Bacillati</taxon>
        <taxon>Actinomycetota</taxon>
        <taxon>Actinomycetes</taxon>
        <taxon>Kitasatosporales</taxon>
        <taxon>Streptomycetaceae</taxon>
        <taxon>Streptomyces</taxon>
    </lineage>
</organism>
<proteinExistence type="predicted"/>